<evidence type="ECO:0000313" key="1">
    <source>
        <dbReference type="EMBL" id="MBW4545935.1"/>
    </source>
</evidence>
<evidence type="ECO:0000313" key="2">
    <source>
        <dbReference type="Proteomes" id="UP000753908"/>
    </source>
</evidence>
<accession>A0A951PL27</accession>
<dbReference type="Proteomes" id="UP000753908">
    <property type="component" value="Unassembled WGS sequence"/>
</dbReference>
<reference evidence="1" key="2">
    <citation type="journal article" date="2022" name="Microbiol. Resour. Announc.">
        <title>Metagenome Sequencing to Explore Phylogenomics of Terrestrial Cyanobacteria.</title>
        <authorList>
            <person name="Ward R.D."/>
            <person name="Stajich J.E."/>
            <person name="Johansen J.R."/>
            <person name="Huntemann M."/>
            <person name="Clum A."/>
            <person name="Foster B."/>
            <person name="Foster B."/>
            <person name="Roux S."/>
            <person name="Palaniappan K."/>
            <person name="Varghese N."/>
            <person name="Mukherjee S."/>
            <person name="Reddy T.B.K."/>
            <person name="Daum C."/>
            <person name="Copeland A."/>
            <person name="Chen I.A."/>
            <person name="Ivanova N.N."/>
            <person name="Kyrpides N.C."/>
            <person name="Shapiro N."/>
            <person name="Eloe-Fadrosh E.A."/>
            <person name="Pietrasiak N."/>
        </authorList>
    </citation>
    <scope>NUCLEOTIDE SEQUENCE</scope>
    <source>
        <strain evidence="1">CPER-KK1</strain>
    </source>
</reference>
<name>A0A951PL27_9CYAN</name>
<dbReference type="EMBL" id="JAHHIF010000019">
    <property type="protein sequence ID" value="MBW4545935.1"/>
    <property type="molecule type" value="Genomic_DNA"/>
</dbReference>
<comment type="caution">
    <text evidence="1">The sequence shown here is derived from an EMBL/GenBank/DDBJ whole genome shotgun (WGS) entry which is preliminary data.</text>
</comment>
<proteinExistence type="predicted"/>
<sequence>MSEPQIHDLGMTDTEYATLAAKGYEPLLELQIIAIGEAPSQARKLTKVVGLLKDKPPKTDEEWSEFMTAWEDACQERPLEA</sequence>
<organism evidence="1 2">
    <name type="scientific">Symplocastrum torsivum CPER-KK1</name>
    <dbReference type="NCBI Taxonomy" id="450513"/>
    <lineage>
        <taxon>Bacteria</taxon>
        <taxon>Bacillati</taxon>
        <taxon>Cyanobacteriota</taxon>
        <taxon>Cyanophyceae</taxon>
        <taxon>Oscillatoriophycideae</taxon>
        <taxon>Oscillatoriales</taxon>
        <taxon>Microcoleaceae</taxon>
        <taxon>Symplocastrum</taxon>
    </lineage>
</organism>
<dbReference type="AlphaFoldDB" id="A0A951PL27"/>
<protein>
    <submittedName>
        <fullName evidence="1">Uncharacterized protein</fullName>
    </submittedName>
</protein>
<gene>
    <name evidence="1" type="ORF">KME25_16025</name>
</gene>
<reference evidence="1" key="1">
    <citation type="submission" date="2021-05" db="EMBL/GenBank/DDBJ databases">
        <authorList>
            <person name="Pietrasiak N."/>
            <person name="Ward R."/>
            <person name="Stajich J.E."/>
            <person name="Kurbessoian T."/>
        </authorList>
    </citation>
    <scope>NUCLEOTIDE SEQUENCE</scope>
    <source>
        <strain evidence="1">CPER-KK1</strain>
    </source>
</reference>